<evidence type="ECO:0000256" key="1">
    <source>
        <dbReference type="SAM" id="MobiDB-lite"/>
    </source>
</evidence>
<organism evidence="3 5">
    <name type="scientific">Pseudomonas prosekii</name>
    <dbReference type="NCBI Taxonomy" id="1148509"/>
    <lineage>
        <taxon>Bacteria</taxon>
        <taxon>Pseudomonadati</taxon>
        <taxon>Pseudomonadota</taxon>
        <taxon>Gammaproteobacteria</taxon>
        <taxon>Pseudomonadales</taxon>
        <taxon>Pseudomonadaceae</taxon>
        <taxon>Pseudomonas</taxon>
    </lineage>
</organism>
<evidence type="ECO:0000313" key="4">
    <source>
        <dbReference type="Proteomes" id="UP000282140"/>
    </source>
</evidence>
<comment type="caution">
    <text evidence="3">The sequence shown here is derived from an EMBL/GenBank/DDBJ whole genome shotgun (WGS) entry which is preliminary data.</text>
</comment>
<sequence>MVPPAPASTQVLLGANADEPRRLDVEAMLQMLACRKITPNLPNKIGRTTFAGVCPELVEDQRWWGEESCGGDFSAGASCEGGLNAAAIAVALSGSIVIWLPFEIARAPLQSPRIQIWRRRKPPSTEGLAPQPPDADANNSHG</sequence>
<keyword evidence="4" id="KW-1185">Reference proteome</keyword>
<evidence type="ECO:0000313" key="3">
    <source>
        <dbReference type="EMBL" id="RLU11619.1"/>
    </source>
</evidence>
<gene>
    <name evidence="3" type="ORF">CS076_10455</name>
    <name evidence="2" type="ORF">CS078_17530</name>
</gene>
<dbReference type="Proteomes" id="UP000282672">
    <property type="component" value="Unassembled WGS sequence"/>
</dbReference>
<evidence type="ECO:0000313" key="5">
    <source>
        <dbReference type="Proteomes" id="UP000282672"/>
    </source>
</evidence>
<reference evidence="4 5" key="1">
    <citation type="journal article" date="2018" name="Front. Microbiol.">
        <title>Discovery of Phloeophagus Beetles as a Source of Pseudomonas Strains That Produce Potentially New Bioactive Substances and Description of Pseudomonas bohemica sp. nov.</title>
        <authorList>
            <person name="Saati-Santamaria Z."/>
            <person name="Lopez-Mondejar R."/>
            <person name="Jimenez-Gomez A."/>
            <person name="Diez-Mendez A."/>
            <person name="Vetrovsky T."/>
            <person name="Igual J.M."/>
            <person name="Velazquez E."/>
            <person name="Kolarik M."/>
            <person name="Rivas R."/>
            <person name="Garcia-Fraile P."/>
        </authorList>
    </citation>
    <scope>NUCLEOTIDE SEQUENCE [LARGE SCALE GENOMIC DNA]</scope>
    <source>
        <strain evidence="3 5">A2-NA12</strain>
        <strain evidence="2 4">A2-NA13</strain>
    </source>
</reference>
<name>A0A3L8CUR0_9PSED</name>
<feature type="region of interest" description="Disordered" evidence="1">
    <location>
        <begin position="120"/>
        <end position="142"/>
    </location>
</feature>
<dbReference type="EMBL" id="PEGB01000008">
    <property type="protein sequence ID" value="RLU08151.1"/>
    <property type="molecule type" value="Genomic_DNA"/>
</dbReference>
<proteinExistence type="predicted"/>
<dbReference type="AlphaFoldDB" id="A0A3L8CUR0"/>
<dbReference type="Proteomes" id="UP000282140">
    <property type="component" value="Unassembled WGS sequence"/>
</dbReference>
<protein>
    <submittedName>
        <fullName evidence="3">Uncharacterized protein</fullName>
    </submittedName>
</protein>
<dbReference type="EMBL" id="PEGA01000008">
    <property type="protein sequence ID" value="RLU11619.1"/>
    <property type="molecule type" value="Genomic_DNA"/>
</dbReference>
<evidence type="ECO:0000313" key="2">
    <source>
        <dbReference type="EMBL" id="RLU08151.1"/>
    </source>
</evidence>
<accession>A0A3L8CUR0</accession>